<evidence type="ECO:0000256" key="1">
    <source>
        <dbReference type="ARBA" id="ARBA00008645"/>
    </source>
</evidence>
<comment type="catalytic activity">
    <reaction evidence="6">
        <text>a 1,3-diacyl-sn-glycerol + H2O = a 1-acyl-sn-glycerol + a fatty acid + H(+)</text>
        <dbReference type="Rhea" id="RHEA:38503"/>
        <dbReference type="ChEBI" id="CHEBI:15377"/>
        <dbReference type="ChEBI" id="CHEBI:15378"/>
        <dbReference type="ChEBI" id="CHEBI:28868"/>
        <dbReference type="ChEBI" id="CHEBI:64683"/>
        <dbReference type="ChEBI" id="CHEBI:77272"/>
    </reaction>
</comment>
<dbReference type="Pfam" id="PF00561">
    <property type="entry name" value="Abhydrolase_1"/>
    <property type="match status" value="1"/>
</dbReference>
<dbReference type="GO" id="GO:0052689">
    <property type="term" value="F:carboxylic ester hydrolase activity"/>
    <property type="evidence" value="ECO:0007669"/>
    <property type="project" value="TreeGrafter"/>
</dbReference>
<evidence type="ECO:0000313" key="13">
    <source>
        <dbReference type="EMBL" id="KAJ9600716.1"/>
    </source>
</evidence>
<evidence type="ECO:0000256" key="3">
    <source>
        <dbReference type="ARBA" id="ARBA00026104"/>
    </source>
</evidence>
<name>A0AAD8ESJ0_DIPPU</name>
<evidence type="ECO:0000313" key="14">
    <source>
        <dbReference type="Proteomes" id="UP001233999"/>
    </source>
</evidence>
<evidence type="ECO:0000256" key="10">
    <source>
        <dbReference type="ARBA" id="ARBA00048513"/>
    </source>
</evidence>
<comment type="similarity">
    <text evidence="1">Belongs to the AB hydrolase superfamily.</text>
</comment>
<reference evidence="13" key="1">
    <citation type="journal article" date="2023" name="IScience">
        <title>Live-bearing cockroach genome reveals convergent evolutionary mechanisms linked to viviparity in insects and beyond.</title>
        <authorList>
            <person name="Fouks B."/>
            <person name="Harrison M.C."/>
            <person name="Mikhailova A.A."/>
            <person name="Marchal E."/>
            <person name="English S."/>
            <person name="Carruthers M."/>
            <person name="Jennings E.C."/>
            <person name="Chiamaka E.L."/>
            <person name="Frigard R.A."/>
            <person name="Pippel M."/>
            <person name="Attardo G.M."/>
            <person name="Benoit J.B."/>
            <person name="Bornberg-Bauer E."/>
            <person name="Tobe S.S."/>
        </authorList>
    </citation>
    <scope>NUCLEOTIDE SEQUENCE</scope>
    <source>
        <strain evidence="13">Stay&amp;Tobe</strain>
    </source>
</reference>
<comment type="caution">
    <text evidence="13">The sequence shown here is derived from an EMBL/GenBank/DDBJ whole genome shotgun (WGS) entry which is preliminary data.</text>
</comment>
<comment type="catalytic activity">
    <reaction evidence="11">
        <text>1-octadecanoyl-2-(5Z,8Z,11Z,14Z-eicosatetraenoyl)-sn-glycerol + H2O = 2-(5Z,8Z,11Z,14Z-eicosatetraenoyl)-glycerol + octadecanoate + H(+)</text>
        <dbReference type="Rhea" id="RHEA:38507"/>
        <dbReference type="ChEBI" id="CHEBI:15377"/>
        <dbReference type="ChEBI" id="CHEBI:15378"/>
        <dbReference type="ChEBI" id="CHEBI:25629"/>
        <dbReference type="ChEBI" id="CHEBI:52392"/>
        <dbReference type="ChEBI" id="CHEBI:75728"/>
    </reaction>
</comment>
<dbReference type="InterPro" id="IPR029058">
    <property type="entry name" value="AB_hydrolase_fold"/>
</dbReference>
<evidence type="ECO:0000256" key="8">
    <source>
        <dbReference type="ARBA" id="ARBA00048283"/>
    </source>
</evidence>
<dbReference type="InterPro" id="IPR000639">
    <property type="entry name" value="Epox_hydrolase-like"/>
</dbReference>
<sequence>MIKKLVLSNSSVKCISVKTCPLVSRLGIVEKTPNAKISSSGDSIKIGDSIQPVKLAYSSYESTKPSSNHLEWPVIIMHGLLGSKANWNSMSKMLHNKTNRKIFAVDARNHGDSPHTEELSYNHLAEDLRALMNDLAIKRATFIGHSMGGRAVMLLGLRYPELVEKLIVVDISPVNVSANLSTMPKYFEAMKSVKIDENIPLSKARKIADEQLAKHISFLLTNLVEAEGGSYKWRINLDSIARNFSNIANFPSAGTTCPVPTLFIAGANSDYIRVEDHNRIKEIFPAAVFVTIPGAGHWVHADKPNEVLEVLEKFIPTGNVDS</sequence>
<evidence type="ECO:0000256" key="5">
    <source>
        <dbReference type="ARBA" id="ARBA00043667"/>
    </source>
</evidence>
<dbReference type="PRINTS" id="PR00412">
    <property type="entry name" value="EPOXHYDRLASE"/>
</dbReference>
<comment type="catalytic activity">
    <reaction evidence="9">
        <text>1,2-didecanoylglycerol + H2O = decanoylglycerol + decanoate + H(+)</text>
        <dbReference type="Rhea" id="RHEA:48596"/>
        <dbReference type="ChEBI" id="CHEBI:11152"/>
        <dbReference type="ChEBI" id="CHEBI:15377"/>
        <dbReference type="ChEBI" id="CHEBI:15378"/>
        <dbReference type="ChEBI" id="CHEBI:27689"/>
        <dbReference type="ChEBI" id="CHEBI:90605"/>
    </reaction>
</comment>
<keyword evidence="2" id="KW-0378">Hydrolase</keyword>
<gene>
    <name evidence="13" type="ORF">L9F63_026147</name>
</gene>
<evidence type="ECO:0000256" key="9">
    <source>
        <dbReference type="ARBA" id="ARBA00048504"/>
    </source>
</evidence>
<evidence type="ECO:0000256" key="11">
    <source>
        <dbReference type="ARBA" id="ARBA00048919"/>
    </source>
</evidence>
<dbReference type="EC" id="3.1.1.116" evidence="3"/>
<comment type="catalytic activity">
    <reaction evidence="10">
        <text>1-octadecanoyl-2-(9Z-octadecenoyl)-sn-glycerol + H2O = 2-(9Z-octadecenoyl)-glycerol + octadecanoate + H(+)</text>
        <dbReference type="Rhea" id="RHEA:77103"/>
        <dbReference type="ChEBI" id="CHEBI:15377"/>
        <dbReference type="ChEBI" id="CHEBI:15378"/>
        <dbReference type="ChEBI" id="CHEBI:25629"/>
        <dbReference type="ChEBI" id="CHEBI:73990"/>
        <dbReference type="ChEBI" id="CHEBI:75468"/>
    </reaction>
</comment>
<evidence type="ECO:0000256" key="6">
    <source>
        <dbReference type="ARBA" id="ARBA00043742"/>
    </source>
</evidence>
<protein>
    <recommendedName>
        <fullName evidence="7">sn-1-specific diacylglycerol lipase ABHD11</fullName>
        <ecNumber evidence="3">3.1.1.116</ecNumber>
    </recommendedName>
    <alternativeName>
        <fullName evidence="4">Alpha/beta hydrolase domain-containing protein 11</fullName>
    </alternativeName>
</protein>
<dbReference type="EMBL" id="JASPKZ010000070">
    <property type="protein sequence ID" value="KAJ9600716.1"/>
    <property type="molecule type" value="Genomic_DNA"/>
</dbReference>
<comment type="catalytic activity">
    <reaction evidence="8">
        <text>1-octadecanoyl-2-(4Z,7Z,10Z,13Z,16Z,19Z-docosahexaenoyl)-sn-glycerol + H2O = 2-(4Z,7Z,10Z,13Z,16Z,19Z-docosahexaenoyl)-glycerol + octadecanoate + H(+)</text>
        <dbReference type="Rhea" id="RHEA:77107"/>
        <dbReference type="ChEBI" id="CHEBI:15377"/>
        <dbReference type="ChEBI" id="CHEBI:15378"/>
        <dbReference type="ChEBI" id="CHEBI:25629"/>
        <dbReference type="ChEBI" id="CHEBI:77129"/>
        <dbReference type="ChEBI" id="CHEBI:186738"/>
    </reaction>
</comment>
<evidence type="ECO:0000256" key="2">
    <source>
        <dbReference type="ARBA" id="ARBA00022801"/>
    </source>
</evidence>
<keyword evidence="14" id="KW-1185">Reference proteome</keyword>
<reference evidence="13" key="2">
    <citation type="submission" date="2023-05" db="EMBL/GenBank/DDBJ databases">
        <authorList>
            <person name="Fouks B."/>
        </authorList>
    </citation>
    <scope>NUCLEOTIDE SEQUENCE</scope>
    <source>
        <strain evidence="13">Stay&amp;Tobe</strain>
        <tissue evidence="13">Testes</tissue>
    </source>
</reference>
<dbReference type="PRINTS" id="PR00111">
    <property type="entry name" value="ABHYDROLASE"/>
</dbReference>
<evidence type="ECO:0000256" key="4">
    <source>
        <dbReference type="ARBA" id="ARBA00042703"/>
    </source>
</evidence>
<accession>A0AAD8ESJ0</accession>
<dbReference type="InterPro" id="IPR000073">
    <property type="entry name" value="AB_hydrolase_1"/>
</dbReference>
<dbReference type="GO" id="GO:0005739">
    <property type="term" value="C:mitochondrion"/>
    <property type="evidence" value="ECO:0007669"/>
    <property type="project" value="TreeGrafter"/>
</dbReference>
<dbReference type="AlphaFoldDB" id="A0AAD8ESJ0"/>
<feature type="domain" description="AB hydrolase-1" evidence="12">
    <location>
        <begin position="73"/>
        <end position="304"/>
    </location>
</feature>
<dbReference type="SUPFAM" id="SSF53474">
    <property type="entry name" value="alpha/beta-Hydrolases"/>
    <property type="match status" value="1"/>
</dbReference>
<comment type="catalytic activity">
    <reaction evidence="5">
        <text>a 1,2-diacyl-sn-glycerol + H2O = a 2-acylglycerol + a fatty acid + H(+)</text>
        <dbReference type="Rhea" id="RHEA:33275"/>
        <dbReference type="ChEBI" id="CHEBI:15377"/>
        <dbReference type="ChEBI" id="CHEBI:15378"/>
        <dbReference type="ChEBI" id="CHEBI:17389"/>
        <dbReference type="ChEBI" id="CHEBI:17815"/>
        <dbReference type="ChEBI" id="CHEBI:28868"/>
        <dbReference type="EC" id="3.1.1.116"/>
    </reaction>
</comment>
<dbReference type="Proteomes" id="UP001233999">
    <property type="component" value="Unassembled WGS sequence"/>
</dbReference>
<evidence type="ECO:0000259" key="12">
    <source>
        <dbReference type="Pfam" id="PF00561"/>
    </source>
</evidence>
<proteinExistence type="inferred from homology"/>
<dbReference type="PANTHER" id="PTHR46118">
    <property type="entry name" value="PROTEIN ABHD11"/>
    <property type="match status" value="1"/>
</dbReference>
<dbReference type="PANTHER" id="PTHR46118:SF4">
    <property type="entry name" value="PROTEIN ABHD11"/>
    <property type="match status" value="1"/>
</dbReference>
<evidence type="ECO:0000256" key="7">
    <source>
        <dbReference type="ARBA" id="ARBA00044064"/>
    </source>
</evidence>
<dbReference type="Gene3D" id="3.40.50.1820">
    <property type="entry name" value="alpha/beta hydrolase"/>
    <property type="match status" value="1"/>
</dbReference>
<organism evidence="13 14">
    <name type="scientific">Diploptera punctata</name>
    <name type="common">Pacific beetle cockroach</name>
    <dbReference type="NCBI Taxonomy" id="6984"/>
    <lineage>
        <taxon>Eukaryota</taxon>
        <taxon>Metazoa</taxon>
        <taxon>Ecdysozoa</taxon>
        <taxon>Arthropoda</taxon>
        <taxon>Hexapoda</taxon>
        <taxon>Insecta</taxon>
        <taxon>Pterygota</taxon>
        <taxon>Neoptera</taxon>
        <taxon>Polyneoptera</taxon>
        <taxon>Dictyoptera</taxon>
        <taxon>Blattodea</taxon>
        <taxon>Blaberoidea</taxon>
        <taxon>Blaberidae</taxon>
        <taxon>Diplopterinae</taxon>
        <taxon>Diploptera</taxon>
    </lineage>
</organism>